<dbReference type="InterPro" id="IPR050256">
    <property type="entry name" value="Glycosyltransferase_2"/>
</dbReference>
<name>A0A5C5YKB4_9BACT</name>
<dbReference type="PANTHER" id="PTHR48090">
    <property type="entry name" value="UNDECAPRENYL-PHOSPHATE 4-DEOXY-4-FORMAMIDO-L-ARABINOSE TRANSFERASE-RELATED"/>
    <property type="match status" value="1"/>
</dbReference>
<feature type="domain" description="Glycosyltransferase 2-like" evidence="3">
    <location>
        <begin position="35"/>
        <end position="197"/>
    </location>
</feature>
<dbReference type="InterPro" id="IPR058718">
    <property type="entry name" value="Agl6_TM_C"/>
</dbReference>
<dbReference type="RefSeq" id="WP_246112433.1">
    <property type="nucleotide sequence ID" value="NZ_SJPK01000001.1"/>
</dbReference>
<keyword evidence="2" id="KW-1133">Transmembrane helix</keyword>
<comment type="caution">
    <text evidence="5">The sequence shown here is derived from an EMBL/GenBank/DDBJ whole genome shotgun (WGS) entry which is preliminary data.</text>
</comment>
<keyword evidence="2" id="KW-0472">Membrane</keyword>
<sequence>MQRPLKSPEAQNREGLKEGLSTLPGVRGMRAGELSIVMPCLNEIRTLGGCIKEAMQAMMDAGIHGEVVIADNGSADGSQELAASLGARVVDVAQRGYGSALRGGIAASRGEFVVMGDCDGSYDFGHAPRIVEKLQEGYDLVMGNRFLGGIQPGAMPWKHRYIGNPVLSGIGRLLFRCPAGDFHCGLRGFRRDVYDQLGLNTTGMEFASEMVIKAQLGGFKIAEVPTVLRPDGRDRAPHLRSFRDGWRHLRFMLLFSPRWLFFVPGCVLALIGLLLMAIVAIGSPARIGGVSLSVNTSIAASLLTLLGSQLAFTGLFARRLATRLGALPPSRSLGGWASRGSLEWGVVAGLMAVSVGLSLLAYATLRWRETGFAKLDPLLTMRFVVPAMTLMVLGTGLSFLSFLFGLVGLKVGSVDAESIDDSGSVLESVREASQA</sequence>
<dbReference type="EC" id="2.4.2.53" evidence="5"/>
<dbReference type="AlphaFoldDB" id="A0A5C5YKB4"/>
<dbReference type="InterPro" id="IPR029044">
    <property type="entry name" value="Nucleotide-diphossugar_trans"/>
</dbReference>
<dbReference type="PANTHER" id="PTHR48090:SF7">
    <property type="entry name" value="RFBJ PROTEIN"/>
    <property type="match status" value="1"/>
</dbReference>
<keyword evidence="5" id="KW-0328">Glycosyltransferase</keyword>
<dbReference type="SUPFAM" id="SSF53448">
    <property type="entry name" value="Nucleotide-diphospho-sugar transferases"/>
    <property type="match status" value="1"/>
</dbReference>
<accession>A0A5C5YKB4</accession>
<dbReference type="EMBL" id="SJPK01000001">
    <property type="protein sequence ID" value="TWT75291.1"/>
    <property type="molecule type" value="Genomic_DNA"/>
</dbReference>
<evidence type="ECO:0000313" key="6">
    <source>
        <dbReference type="Proteomes" id="UP000318053"/>
    </source>
</evidence>
<evidence type="ECO:0000256" key="2">
    <source>
        <dbReference type="SAM" id="Phobius"/>
    </source>
</evidence>
<feature type="transmembrane region" description="Helical" evidence="2">
    <location>
        <begin position="259"/>
        <end position="282"/>
    </location>
</feature>
<proteinExistence type="predicted"/>
<feature type="region of interest" description="Disordered" evidence="1">
    <location>
        <begin position="1"/>
        <end position="22"/>
    </location>
</feature>
<keyword evidence="2" id="KW-0812">Transmembrane</keyword>
<dbReference type="Proteomes" id="UP000318053">
    <property type="component" value="Unassembled WGS sequence"/>
</dbReference>
<keyword evidence="6" id="KW-1185">Reference proteome</keyword>
<evidence type="ECO:0000256" key="1">
    <source>
        <dbReference type="SAM" id="MobiDB-lite"/>
    </source>
</evidence>
<evidence type="ECO:0000313" key="5">
    <source>
        <dbReference type="EMBL" id="TWT75291.1"/>
    </source>
</evidence>
<reference evidence="5 6" key="1">
    <citation type="submission" date="2019-02" db="EMBL/GenBank/DDBJ databases">
        <title>Deep-cultivation of Planctomycetes and their phenomic and genomic characterization uncovers novel biology.</title>
        <authorList>
            <person name="Wiegand S."/>
            <person name="Jogler M."/>
            <person name="Boedeker C."/>
            <person name="Pinto D."/>
            <person name="Vollmers J."/>
            <person name="Rivas-Marin E."/>
            <person name="Kohn T."/>
            <person name="Peeters S.H."/>
            <person name="Heuer A."/>
            <person name="Rast P."/>
            <person name="Oberbeckmann S."/>
            <person name="Bunk B."/>
            <person name="Jeske O."/>
            <person name="Meyerdierks A."/>
            <person name="Storesund J.E."/>
            <person name="Kallscheuer N."/>
            <person name="Luecker S."/>
            <person name="Lage O.M."/>
            <person name="Pohl T."/>
            <person name="Merkel B.J."/>
            <person name="Hornburger P."/>
            <person name="Mueller R.-W."/>
            <person name="Bruemmer F."/>
            <person name="Labrenz M."/>
            <person name="Spormann A.M."/>
            <person name="Op Den Camp H."/>
            <person name="Overmann J."/>
            <person name="Amann R."/>
            <person name="Jetten M.S.M."/>
            <person name="Mascher T."/>
            <person name="Medema M.H."/>
            <person name="Devos D.P."/>
            <person name="Kaster A.-K."/>
            <person name="Ovreas L."/>
            <person name="Rohde M."/>
            <person name="Galperin M.Y."/>
            <person name="Jogler C."/>
        </authorList>
    </citation>
    <scope>NUCLEOTIDE SEQUENCE [LARGE SCALE GENOMIC DNA]</scope>
    <source>
        <strain evidence="5 6">CA85</strain>
    </source>
</reference>
<protein>
    <submittedName>
        <fullName evidence="5">Undecaprenyl-phosphate 4-deoxy-4-formamido-L-arabinose transferase</fullName>
        <ecNumber evidence="5">2.4.2.53</ecNumber>
    </submittedName>
</protein>
<gene>
    <name evidence="5" type="primary">arnC_1</name>
    <name evidence="5" type="ORF">CA85_05810</name>
</gene>
<dbReference type="Gene3D" id="3.90.550.10">
    <property type="entry name" value="Spore Coat Polysaccharide Biosynthesis Protein SpsA, Chain A"/>
    <property type="match status" value="1"/>
</dbReference>
<feature type="transmembrane region" description="Helical" evidence="2">
    <location>
        <begin position="383"/>
        <end position="409"/>
    </location>
</feature>
<evidence type="ECO:0000259" key="3">
    <source>
        <dbReference type="Pfam" id="PF00535"/>
    </source>
</evidence>
<dbReference type="Pfam" id="PF00535">
    <property type="entry name" value="Glycos_transf_2"/>
    <property type="match status" value="1"/>
</dbReference>
<feature type="transmembrane region" description="Helical" evidence="2">
    <location>
        <begin position="342"/>
        <end position="363"/>
    </location>
</feature>
<dbReference type="Pfam" id="PF26629">
    <property type="entry name" value="GT2_TM_C"/>
    <property type="match status" value="1"/>
</dbReference>
<dbReference type="CDD" id="cd04179">
    <property type="entry name" value="DPM_DPG-synthase_like"/>
    <property type="match status" value="1"/>
</dbReference>
<organism evidence="5 6">
    <name type="scientific">Allorhodopirellula solitaria</name>
    <dbReference type="NCBI Taxonomy" id="2527987"/>
    <lineage>
        <taxon>Bacteria</taxon>
        <taxon>Pseudomonadati</taxon>
        <taxon>Planctomycetota</taxon>
        <taxon>Planctomycetia</taxon>
        <taxon>Pirellulales</taxon>
        <taxon>Pirellulaceae</taxon>
        <taxon>Allorhodopirellula</taxon>
    </lineage>
</organism>
<feature type="domain" description="Low-salt glycan biosynthesis hexosyltransferase Agl6 C-terminal transmembrane region" evidence="4">
    <location>
        <begin position="315"/>
        <end position="407"/>
    </location>
</feature>
<feature type="transmembrane region" description="Helical" evidence="2">
    <location>
        <begin position="302"/>
        <end position="321"/>
    </location>
</feature>
<keyword evidence="5" id="KW-0808">Transferase</keyword>
<evidence type="ECO:0000259" key="4">
    <source>
        <dbReference type="Pfam" id="PF26629"/>
    </source>
</evidence>
<dbReference type="GO" id="GO:0099621">
    <property type="term" value="F:undecaprenyl-phosphate 4-deoxy-4-formamido-L-arabinose transferase activity"/>
    <property type="evidence" value="ECO:0007669"/>
    <property type="project" value="UniProtKB-EC"/>
</dbReference>
<dbReference type="InterPro" id="IPR001173">
    <property type="entry name" value="Glyco_trans_2-like"/>
</dbReference>